<organism evidence="3 4">
    <name type="scientific">Cucumis melo</name>
    <name type="common">Muskmelon</name>
    <dbReference type="NCBI Taxonomy" id="3656"/>
    <lineage>
        <taxon>Eukaryota</taxon>
        <taxon>Viridiplantae</taxon>
        <taxon>Streptophyta</taxon>
        <taxon>Embryophyta</taxon>
        <taxon>Tracheophyta</taxon>
        <taxon>Spermatophyta</taxon>
        <taxon>Magnoliopsida</taxon>
        <taxon>eudicotyledons</taxon>
        <taxon>Gunneridae</taxon>
        <taxon>Pentapetalae</taxon>
        <taxon>rosids</taxon>
        <taxon>fabids</taxon>
        <taxon>Cucurbitales</taxon>
        <taxon>Cucurbitaceae</taxon>
        <taxon>Benincaseae</taxon>
        <taxon>Cucumis</taxon>
    </lineage>
</organism>
<dbReference type="Gene3D" id="3.30.1370.110">
    <property type="match status" value="1"/>
</dbReference>
<feature type="domain" description="Smr" evidence="2">
    <location>
        <begin position="406"/>
        <end position="480"/>
    </location>
</feature>
<evidence type="ECO:0000256" key="1">
    <source>
        <dbReference type="SAM" id="MobiDB-lite"/>
    </source>
</evidence>
<evidence type="ECO:0000259" key="2">
    <source>
        <dbReference type="PROSITE" id="PS50828"/>
    </source>
</evidence>
<accession>A0ABM3KCE6</accession>
<feature type="region of interest" description="Disordered" evidence="1">
    <location>
        <begin position="1"/>
        <end position="28"/>
    </location>
</feature>
<dbReference type="InterPro" id="IPR002625">
    <property type="entry name" value="Smr_dom"/>
</dbReference>
<feature type="compositionally biased region" description="Basic residues" evidence="1">
    <location>
        <begin position="1"/>
        <end position="13"/>
    </location>
</feature>
<name>A0ABM3KCE6_CUCME</name>
<evidence type="ECO:0000313" key="3">
    <source>
        <dbReference type="Proteomes" id="UP001652600"/>
    </source>
</evidence>
<dbReference type="PANTHER" id="PTHR47676:SF1">
    <property type="entry name" value="SMR DOMAIN-CONTAINING PROTEIN"/>
    <property type="match status" value="1"/>
</dbReference>
<dbReference type="PANTHER" id="PTHR47676">
    <property type="entry name" value="OS01G0225100 PROTEIN"/>
    <property type="match status" value="1"/>
</dbReference>
<protein>
    <submittedName>
        <fullName evidence="4">SMR domain-containing protein At5g58720 isoform X1</fullName>
    </submittedName>
</protein>
<keyword evidence="3" id="KW-1185">Reference proteome</keyword>
<dbReference type="PROSITE" id="PS50828">
    <property type="entry name" value="SMR"/>
    <property type="match status" value="1"/>
</dbReference>
<feature type="compositionally biased region" description="Polar residues" evidence="1">
    <location>
        <begin position="18"/>
        <end position="28"/>
    </location>
</feature>
<dbReference type="InterPro" id="IPR036063">
    <property type="entry name" value="Smr_dom_sf"/>
</dbReference>
<sequence length="545" mass="60561">MKNPKNKKKKKKVIPSSALGSTPATNKDNVINSVGVVTEALSVASLNDPSLPVPREARVGLNEDADSFDDFATTSSSSSSAITASSSSSYSSEDVLDYKGYMGKKQKRVVASTGTISTVLGKDYVRSSLKRDSRNKFMEFDHGKFSQQEAEQFLCSMLGDECELSMAVVRDVLCQCGCDVEKALNALLDLAGPSSKQFESGRDSCNGANFQQDLGSSIDHIEHSIDRASDSTSYSSESEFPESIWSFAAVCRNDVKVLAGSEVQKPQPSRSVESDLPQTLLETLFNISRSPEYEPNTMNWRSMVKKMQSLGPAIDVNPPSCVQNTNDVKSKDDYQFYRENANQQWDSVKSCFQKATAAYTKGERSYASYLSEQGRAQTRLAHKADDKASHNIFLARNRDIENVITIDLHGQHVKQAMRLLKMHLLFGSYVSSIQSLRVITGCGSHGVGKSKLKTSVIKLLENEGIEWNEENRGTILIKLSGFREFNFLDSHSDTDFTWKELPSCNLFEAIEGPFYCLRFGYVDWTLVPCFQGEPREDVMNMMPQI</sequence>
<gene>
    <name evidence="4" type="primary">LOC103502020</name>
</gene>
<dbReference type="Proteomes" id="UP001652600">
    <property type="component" value="Chromosome 11"/>
</dbReference>
<dbReference type="Pfam" id="PF01713">
    <property type="entry name" value="Smr"/>
    <property type="match status" value="1"/>
</dbReference>
<dbReference type="InterPro" id="IPR055319">
    <property type="entry name" value="At5g58720-like"/>
</dbReference>
<reference evidence="4" key="1">
    <citation type="submission" date="2025-08" db="UniProtKB">
        <authorList>
            <consortium name="RefSeq"/>
        </authorList>
    </citation>
    <scope>IDENTIFICATION</scope>
    <source>
        <tissue evidence="4">Stem</tissue>
    </source>
</reference>
<dbReference type="GeneID" id="103502020"/>
<proteinExistence type="predicted"/>
<dbReference type="SMART" id="SM00463">
    <property type="entry name" value="SMR"/>
    <property type="match status" value="1"/>
</dbReference>
<dbReference type="SUPFAM" id="SSF160443">
    <property type="entry name" value="SMR domain-like"/>
    <property type="match status" value="1"/>
</dbReference>
<dbReference type="RefSeq" id="XP_050935460.1">
    <property type="nucleotide sequence ID" value="XM_051079503.1"/>
</dbReference>
<dbReference type="InterPro" id="IPR013899">
    <property type="entry name" value="DUF1771"/>
</dbReference>
<dbReference type="Pfam" id="PF08590">
    <property type="entry name" value="DUF1771"/>
    <property type="match status" value="1"/>
</dbReference>
<dbReference type="SMART" id="SM01162">
    <property type="entry name" value="DUF1771"/>
    <property type="match status" value="1"/>
</dbReference>
<evidence type="ECO:0000313" key="4">
    <source>
        <dbReference type="RefSeq" id="XP_050935460.1"/>
    </source>
</evidence>